<protein>
    <submittedName>
        <fullName evidence="2">Uncharacterized protein</fullName>
    </submittedName>
</protein>
<sequence length="90" mass="10819">MGIYFTDKYSLLHFANGVIAYYWNISFPLWFILHLLYEYIENTHQGIKIINKIKIWPGGKEQPDTIINNIGDQFYGMFGWIFTYFILDFH</sequence>
<proteinExistence type="predicted"/>
<evidence type="ECO:0000256" key="1">
    <source>
        <dbReference type="SAM" id="Phobius"/>
    </source>
</evidence>
<dbReference type="AlphaFoldDB" id="A0A6C0HHG9"/>
<name>A0A6C0HHG9_9ZZZZ</name>
<evidence type="ECO:0000313" key="2">
    <source>
        <dbReference type="EMBL" id="QHT79463.1"/>
    </source>
</evidence>
<keyword evidence="1" id="KW-1133">Transmembrane helix</keyword>
<accession>A0A6C0HHG9</accession>
<dbReference type="EMBL" id="MN739949">
    <property type="protein sequence ID" value="QHT79463.1"/>
    <property type="molecule type" value="Genomic_DNA"/>
</dbReference>
<keyword evidence="1" id="KW-0812">Transmembrane</keyword>
<organism evidence="2">
    <name type="scientific">viral metagenome</name>
    <dbReference type="NCBI Taxonomy" id="1070528"/>
    <lineage>
        <taxon>unclassified sequences</taxon>
        <taxon>metagenomes</taxon>
        <taxon>organismal metagenomes</taxon>
    </lineage>
</organism>
<feature type="transmembrane region" description="Helical" evidence="1">
    <location>
        <begin position="20"/>
        <end position="40"/>
    </location>
</feature>
<reference evidence="2" key="1">
    <citation type="journal article" date="2020" name="Nature">
        <title>Giant virus diversity and host interactions through global metagenomics.</title>
        <authorList>
            <person name="Schulz F."/>
            <person name="Roux S."/>
            <person name="Paez-Espino D."/>
            <person name="Jungbluth S."/>
            <person name="Walsh D.A."/>
            <person name="Denef V.J."/>
            <person name="McMahon K.D."/>
            <person name="Konstantinidis K.T."/>
            <person name="Eloe-Fadrosh E.A."/>
            <person name="Kyrpides N.C."/>
            <person name="Woyke T."/>
        </authorList>
    </citation>
    <scope>NUCLEOTIDE SEQUENCE</scope>
    <source>
        <strain evidence="2">GVMAG-M-3300023184-101</strain>
    </source>
</reference>
<keyword evidence="1" id="KW-0472">Membrane</keyword>